<evidence type="ECO:0000313" key="4">
    <source>
        <dbReference type="EMBL" id="KAG7100083.1"/>
    </source>
</evidence>
<dbReference type="RefSeq" id="XP_043016553.1">
    <property type="nucleotide sequence ID" value="XM_043147839.1"/>
</dbReference>
<dbReference type="CDD" id="cd06257">
    <property type="entry name" value="DnaJ"/>
    <property type="match status" value="1"/>
</dbReference>
<evidence type="ECO:0000256" key="1">
    <source>
        <dbReference type="ARBA" id="ARBA00023186"/>
    </source>
</evidence>
<name>A0A9P7V4G2_9AGAR</name>
<keyword evidence="1" id="KW-0143">Chaperone</keyword>
<evidence type="ECO:0000256" key="2">
    <source>
        <dbReference type="SAM" id="MobiDB-lite"/>
    </source>
</evidence>
<feature type="domain" description="J" evidence="3">
    <location>
        <begin position="34"/>
        <end position="98"/>
    </location>
</feature>
<feature type="compositionally biased region" description="Low complexity" evidence="2">
    <location>
        <begin position="248"/>
        <end position="268"/>
    </location>
</feature>
<dbReference type="InterPro" id="IPR018253">
    <property type="entry name" value="DnaJ_domain_CS"/>
</dbReference>
<accession>A0A9P7V4G2</accession>
<dbReference type="KEGG" id="more:E1B28_001866"/>
<sequence>MPFSVTTILSRRRCNTPPHSWRRPFSSSLCLNKDHYKTLGVNPTASKAQIKSHFYQLSKNHHPDVSKDPKSKEIFTKVSEAYSVLSDDRERRAYDRKLASPTGRHTSSYSGPSSSAAWNAEWTERRRPGATYAWRGGLRTSSHGSRSKYPGGSQHSPPPHKETSSGNGSRSGGHYDGFRFHDSSAYGAHLNSAPDRSAYRRRADAAHMAREQVEGVSSTWRALQVLLALGLVSMIVGRTTDEERHRQASYSSPAAPSNSTSSPPNERQ</sequence>
<proteinExistence type="predicted"/>
<dbReference type="PRINTS" id="PR00625">
    <property type="entry name" value="JDOMAIN"/>
</dbReference>
<dbReference type="Pfam" id="PF00226">
    <property type="entry name" value="DnaJ"/>
    <property type="match status" value="1"/>
</dbReference>
<dbReference type="Gene3D" id="1.10.287.110">
    <property type="entry name" value="DnaJ domain"/>
    <property type="match status" value="1"/>
</dbReference>
<protein>
    <recommendedName>
        <fullName evidence="3">J domain-containing protein</fullName>
    </recommendedName>
</protein>
<feature type="region of interest" description="Disordered" evidence="2">
    <location>
        <begin position="94"/>
        <end position="117"/>
    </location>
</feature>
<evidence type="ECO:0000313" key="5">
    <source>
        <dbReference type="Proteomes" id="UP001049176"/>
    </source>
</evidence>
<reference evidence="4" key="1">
    <citation type="journal article" date="2021" name="Genome Biol. Evol.">
        <title>The assembled and annotated genome of the fairy-ring fungus Marasmius oreades.</title>
        <authorList>
            <person name="Hiltunen M."/>
            <person name="Ament-Velasquez S.L."/>
            <person name="Johannesson H."/>
        </authorList>
    </citation>
    <scope>NUCLEOTIDE SEQUENCE</scope>
    <source>
        <strain evidence="4">03SP1</strain>
    </source>
</reference>
<dbReference type="AlphaFoldDB" id="A0A9P7V4G2"/>
<dbReference type="OrthoDB" id="445556at2759"/>
<feature type="region of interest" description="Disordered" evidence="2">
    <location>
        <begin position="241"/>
        <end position="268"/>
    </location>
</feature>
<dbReference type="InterPro" id="IPR036869">
    <property type="entry name" value="J_dom_sf"/>
</dbReference>
<dbReference type="PROSITE" id="PS50076">
    <property type="entry name" value="DNAJ_2"/>
    <property type="match status" value="1"/>
</dbReference>
<dbReference type="GeneID" id="66070942"/>
<comment type="caution">
    <text evidence="4">The sequence shown here is derived from an EMBL/GenBank/DDBJ whole genome shotgun (WGS) entry which is preliminary data.</text>
</comment>
<dbReference type="SUPFAM" id="SSF46565">
    <property type="entry name" value="Chaperone J-domain"/>
    <property type="match status" value="1"/>
</dbReference>
<dbReference type="SMART" id="SM00271">
    <property type="entry name" value="DnaJ"/>
    <property type="match status" value="1"/>
</dbReference>
<dbReference type="PANTHER" id="PTHR44145">
    <property type="entry name" value="DNAJ HOMOLOG SUBFAMILY A MEMBER 3, MITOCHONDRIAL"/>
    <property type="match status" value="1"/>
</dbReference>
<dbReference type="PANTHER" id="PTHR44145:SF3">
    <property type="entry name" value="DNAJ HOMOLOG SUBFAMILY A MEMBER 3, MITOCHONDRIAL"/>
    <property type="match status" value="1"/>
</dbReference>
<feature type="region of interest" description="Disordered" evidence="2">
    <location>
        <begin position="133"/>
        <end position="180"/>
    </location>
</feature>
<keyword evidence="5" id="KW-1185">Reference proteome</keyword>
<dbReference type="InterPro" id="IPR051938">
    <property type="entry name" value="Apopto_cytoskel_mod"/>
</dbReference>
<gene>
    <name evidence="4" type="ORF">E1B28_001866</name>
</gene>
<dbReference type="PROSITE" id="PS00636">
    <property type="entry name" value="DNAJ_1"/>
    <property type="match status" value="1"/>
</dbReference>
<evidence type="ECO:0000259" key="3">
    <source>
        <dbReference type="PROSITE" id="PS50076"/>
    </source>
</evidence>
<dbReference type="InterPro" id="IPR001623">
    <property type="entry name" value="DnaJ_domain"/>
</dbReference>
<organism evidence="4 5">
    <name type="scientific">Marasmius oreades</name>
    <name type="common">fairy-ring Marasmius</name>
    <dbReference type="NCBI Taxonomy" id="181124"/>
    <lineage>
        <taxon>Eukaryota</taxon>
        <taxon>Fungi</taxon>
        <taxon>Dikarya</taxon>
        <taxon>Basidiomycota</taxon>
        <taxon>Agaricomycotina</taxon>
        <taxon>Agaricomycetes</taxon>
        <taxon>Agaricomycetidae</taxon>
        <taxon>Agaricales</taxon>
        <taxon>Marasmiineae</taxon>
        <taxon>Marasmiaceae</taxon>
        <taxon>Marasmius</taxon>
    </lineage>
</organism>
<dbReference type="Proteomes" id="UP001049176">
    <property type="component" value="Chromosome 1"/>
</dbReference>
<dbReference type="EMBL" id="CM032181">
    <property type="protein sequence ID" value="KAG7100083.1"/>
    <property type="molecule type" value="Genomic_DNA"/>
</dbReference>